<feature type="domain" description="Condensation" evidence="2">
    <location>
        <begin position="47"/>
        <end position="470"/>
    </location>
</feature>
<protein>
    <recommendedName>
        <fullName evidence="2">Condensation domain-containing protein</fullName>
    </recommendedName>
</protein>
<dbReference type="RefSeq" id="WP_173141802.1">
    <property type="nucleotide sequence ID" value="NZ_CBCSGW010000032.1"/>
</dbReference>
<accession>A0ABX2FH01</accession>
<dbReference type="Gene3D" id="3.30.559.30">
    <property type="entry name" value="Nonribosomal peptide synthetase, condensation domain"/>
    <property type="match status" value="1"/>
</dbReference>
<sequence length="482" mass="52414">MTDDLLTRFLALSPADRRQLLSGDAGPTGPRASQIPAAPRGPWPVRLPVSPGQQAQWMMWRMAPDSVTYHVPACYEITGPLVPALLIKAVNAVVARHEIMRTTYAQEGVRVMQVIHRDLPADVRIGTAGSREEAVALAAVAAREPFDLRNGPLVRVRLWRFAPRRHLLLLLLHHITVDERSSRILERELAVYYRAAVCEQPAALPPLPVQYGDYAVWQRTLDSDADLVYWSKQLRGAKDMRLPSDHPWPAVSTLPGATVQLPLPHGREALADLSARLGGTPFTALAAAFAVFLAGETGTDDVLFGCPVACRTDSAIAELIGYFMNSVVLRIRTAPSVTFAELATEARDVVGGALRHQAAQFHDVVTAVGAKPGAFHNPLFDAMLVFLSGDQTGHHASLAPDLPMRPVILPMPNAHRYITFTVVEEPSAATLTVHYPSEAYTSSTVERWAGRLSRVIARAAAEPTKTVADLVSSPGTLEHTGR</sequence>
<reference evidence="3 4" key="1">
    <citation type="submission" date="2020-01" db="EMBL/GenBank/DDBJ databases">
        <title>Kibdelosporangium persica a novel Actinomycetes from a hot desert in Iran.</title>
        <authorList>
            <person name="Safaei N."/>
            <person name="Zaburannyi N."/>
            <person name="Mueller R."/>
            <person name="Wink J."/>
        </authorList>
    </citation>
    <scope>NUCLEOTIDE SEQUENCE [LARGE SCALE GENOMIC DNA]</scope>
    <source>
        <strain evidence="3 4">4NS15</strain>
    </source>
</reference>
<comment type="caution">
    <text evidence="3">The sequence shown here is derived from an EMBL/GenBank/DDBJ whole genome shotgun (WGS) entry which is preliminary data.</text>
</comment>
<evidence type="ECO:0000313" key="4">
    <source>
        <dbReference type="Proteomes" id="UP000763557"/>
    </source>
</evidence>
<evidence type="ECO:0000313" key="3">
    <source>
        <dbReference type="EMBL" id="NRN70673.1"/>
    </source>
</evidence>
<dbReference type="Pfam" id="PF00668">
    <property type="entry name" value="Condensation"/>
    <property type="match status" value="1"/>
</dbReference>
<dbReference type="InterPro" id="IPR023213">
    <property type="entry name" value="CAT-like_dom_sf"/>
</dbReference>
<gene>
    <name evidence="3" type="ORF">GC106_79440</name>
</gene>
<organism evidence="3 4">
    <name type="scientific">Kibdelosporangium persicum</name>
    <dbReference type="NCBI Taxonomy" id="2698649"/>
    <lineage>
        <taxon>Bacteria</taxon>
        <taxon>Bacillati</taxon>
        <taxon>Actinomycetota</taxon>
        <taxon>Actinomycetes</taxon>
        <taxon>Pseudonocardiales</taxon>
        <taxon>Pseudonocardiaceae</taxon>
        <taxon>Kibdelosporangium</taxon>
    </lineage>
</organism>
<keyword evidence="4" id="KW-1185">Reference proteome</keyword>
<dbReference type="InterPro" id="IPR001242">
    <property type="entry name" value="Condensation_dom"/>
</dbReference>
<dbReference type="PANTHER" id="PTHR45527:SF1">
    <property type="entry name" value="FATTY ACID SYNTHASE"/>
    <property type="match status" value="1"/>
</dbReference>
<evidence type="ECO:0000256" key="1">
    <source>
        <dbReference type="SAM" id="MobiDB-lite"/>
    </source>
</evidence>
<proteinExistence type="predicted"/>
<dbReference type="Proteomes" id="UP000763557">
    <property type="component" value="Unassembled WGS sequence"/>
</dbReference>
<dbReference type="CDD" id="cd19531">
    <property type="entry name" value="LCL_NRPS-like"/>
    <property type="match status" value="1"/>
</dbReference>
<evidence type="ECO:0000259" key="2">
    <source>
        <dbReference type="Pfam" id="PF00668"/>
    </source>
</evidence>
<dbReference type="EMBL" id="JAAATY010000042">
    <property type="protein sequence ID" value="NRN70673.1"/>
    <property type="molecule type" value="Genomic_DNA"/>
</dbReference>
<dbReference type="PANTHER" id="PTHR45527">
    <property type="entry name" value="NONRIBOSOMAL PEPTIDE SYNTHETASE"/>
    <property type="match status" value="1"/>
</dbReference>
<name>A0ABX2FH01_9PSEU</name>
<dbReference type="Gene3D" id="3.30.559.10">
    <property type="entry name" value="Chloramphenicol acetyltransferase-like domain"/>
    <property type="match status" value="1"/>
</dbReference>
<dbReference type="SUPFAM" id="SSF52777">
    <property type="entry name" value="CoA-dependent acyltransferases"/>
    <property type="match status" value="2"/>
</dbReference>
<feature type="region of interest" description="Disordered" evidence="1">
    <location>
        <begin position="19"/>
        <end position="42"/>
    </location>
</feature>